<keyword evidence="2" id="KW-1185">Reference proteome</keyword>
<comment type="caution">
    <text evidence="1">The sequence shown here is derived from an EMBL/GenBank/DDBJ whole genome shotgun (WGS) entry which is preliminary data.</text>
</comment>
<reference evidence="1" key="1">
    <citation type="submission" date="2019-10" db="EMBL/GenBank/DDBJ databases">
        <title>Draft genome sequece of Microseira wollei NIES-4236.</title>
        <authorList>
            <person name="Yamaguchi H."/>
            <person name="Suzuki S."/>
            <person name="Kawachi M."/>
        </authorList>
    </citation>
    <scope>NUCLEOTIDE SEQUENCE</scope>
    <source>
        <strain evidence="1">NIES-4236</strain>
    </source>
</reference>
<evidence type="ECO:0008006" key="3">
    <source>
        <dbReference type="Google" id="ProtNLM"/>
    </source>
</evidence>
<evidence type="ECO:0000313" key="2">
    <source>
        <dbReference type="Proteomes" id="UP001050975"/>
    </source>
</evidence>
<dbReference type="RefSeq" id="WP_226577806.1">
    <property type="nucleotide sequence ID" value="NZ_BLAY01000021.1"/>
</dbReference>
<dbReference type="AlphaFoldDB" id="A0AAV3XAA2"/>
<sequence length="486" mass="57507">MPLECFYTLPNRVEEHRIFWQIKPRLQQNIEYLCQIIQPVDYLVNDPWEAAIARYLFEQFQQHPESELLRTHWIAFLQRRCEILAKRILPLIDTHQNLGFQDLFMMASLAAIAPAKFFNNFDESRVKMRCWYPTFIRFTDIKLKHLLLPELRRATGNNMFGQTKLGLVARSSRTRVREALERSGYTKAQISQYLLVWQCFKEYSESVYLSVNTFRTQDFQNIADRYNELNETENSVSGSEIKTWLENISEAIRRLSDPTRNSFWDRFYSNFERETNLLENIPFETSYDEEMDETVNAFRQAIANLLNGLQEVKDKRILFLKYGLELNQGQVASEIGGINQSTISRYLQKLNKHILSQIWDWVRKELKIEPSFTGLAEIQAVLSQHYSEEIDRFVQNSIRSLDEQSWEFLKLFYLVKKPLSDMGKMIQRTEEEVRDRLKAMQQRLYSNTLAQIQAEFNLELQPEGAAIKSIPAIVETRLETILQYLH</sequence>
<dbReference type="Proteomes" id="UP001050975">
    <property type="component" value="Unassembled WGS sequence"/>
</dbReference>
<name>A0AAV3XAA2_9CYAN</name>
<dbReference type="EMBL" id="BLAY01000021">
    <property type="protein sequence ID" value="GET37030.1"/>
    <property type="molecule type" value="Genomic_DNA"/>
</dbReference>
<protein>
    <recommendedName>
        <fullName evidence="3">RNA polymerase sigma-70 region 4 domain-containing protein</fullName>
    </recommendedName>
</protein>
<gene>
    <name evidence="1" type="ORF">MiSe_17830</name>
</gene>
<organism evidence="1 2">
    <name type="scientific">Microseira wollei NIES-4236</name>
    <dbReference type="NCBI Taxonomy" id="2530354"/>
    <lineage>
        <taxon>Bacteria</taxon>
        <taxon>Bacillati</taxon>
        <taxon>Cyanobacteriota</taxon>
        <taxon>Cyanophyceae</taxon>
        <taxon>Oscillatoriophycideae</taxon>
        <taxon>Aerosakkonematales</taxon>
        <taxon>Aerosakkonemataceae</taxon>
        <taxon>Microseira</taxon>
    </lineage>
</organism>
<proteinExistence type="predicted"/>
<evidence type="ECO:0000313" key="1">
    <source>
        <dbReference type="EMBL" id="GET37030.1"/>
    </source>
</evidence>
<accession>A0AAV3XAA2</accession>